<dbReference type="Proteomes" id="UP000022141">
    <property type="component" value="Unassembled WGS sequence"/>
</dbReference>
<comment type="caution">
    <text evidence="2">The sequence shown here is derived from an EMBL/GenBank/DDBJ whole genome shotgun (WGS) entry which is preliminary data.</text>
</comment>
<dbReference type="PATRIC" id="fig|1454004.3.peg.3954"/>
<protein>
    <submittedName>
        <fullName evidence="2">O-linked N-acetylglucosamine transferase, SPINDLY family</fullName>
    </submittedName>
</protein>
<dbReference type="Gene3D" id="3.40.50.10140">
    <property type="entry name" value="Toll/interleukin-1 receptor homology (TIR) domain"/>
    <property type="match status" value="1"/>
</dbReference>
<keyword evidence="3" id="KW-1185">Reference proteome</keyword>
<dbReference type="Pfam" id="PF13374">
    <property type="entry name" value="TPR_10"/>
    <property type="match status" value="4"/>
</dbReference>
<dbReference type="STRING" id="1454004.AW11_03854"/>
<dbReference type="InterPro" id="IPR019734">
    <property type="entry name" value="TPR_rpt"/>
</dbReference>
<dbReference type="eggNOG" id="COG4227">
    <property type="taxonomic scope" value="Bacteria"/>
</dbReference>
<dbReference type="PANTHER" id="PTHR19959">
    <property type="entry name" value="KINESIN LIGHT CHAIN"/>
    <property type="match status" value="1"/>
</dbReference>
<dbReference type="InterPro" id="IPR011990">
    <property type="entry name" value="TPR-like_helical_dom_sf"/>
</dbReference>
<dbReference type="Gene3D" id="1.25.40.10">
    <property type="entry name" value="Tetratricopeptide repeat domain"/>
    <property type="match status" value="5"/>
</dbReference>
<dbReference type="GO" id="GO:0007165">
    <property type="term" value="P:signal transduction"/>
    <property type="evidence" value="ECO:0007669"/>
    <property type="project" value="InterPro"/>
</dbReference>
<dbReference type="SUPFAM" id="SSF52200">
    <property type="entry name" value="Toll/Interleukin receptor TIR domain"/>
    <property type="match status" value="1"/>
</dbReference>
<evidence type="ECO:0000313" key="3">
    <source>
        <dbReference type="Proteomes" id="UP000022141"/>
    </source>
</evidence>
<keyword evidence="2" id="KW-0808">Transferase</keyword>
<organism evidence="2 3">
    <name type="scientific">Accumulibacter regalis</name>
    <dbReference type="NCBI Taxonomy" id="522306"/>
    <lineage>
        <taxon>Bacteria</taxon>
        <taxon>Pseudomonadati</taxon>
        <taxon>Pseudomonadota</taxon>
        <taxon>Betaproteobacteria</taxon>
        <taxon>Candidatus Accumulibacter</taxon>
    </lineage>
</organism>
<dbReference type="Pfam" id="PF13424">
    <property type="entry name" value="TPR_12"/>
    <property type="match status" value="3"/>
</dbReference>
<dbReference type="SUPFAM" id="SSF48452">
    <property type="entry name" value="TPR-like"/>
    <property type="match status" value="3"/>
</dbReference>
<dbReference type="PANTHER" id="PTHR19959:SF119">
    <property type="entry name" value="FUNGAL LIPASE-LIKE DOMAIN-CONTAINING PROTEIN"/>
    <property type="match status" value="1"/>
</dbReference>
<dbReference type="InterPro" id="IPR000157">
    <property type="entry name" value="TIR_dom"/>
</dbReference>
<dbReference type="eggNOG" id="COG0457">
    <property type="taxonomic scope" value="Bacteria"/>
</dbReference>
<dbReference type="GO" id="GO:0016740">
    <property type="term" value="F:transferase activity"/>
    <property type="evidence" value="ECO:0007669"/>
    <property type="project" value="UniProtKB-KW"/>
</dbReference>
<gene>
    <name evidence="2" type="ORF">AW11_03854</name>
</gene>
<accession>A0A011Q5R6</accession>
<dbReference type="AlphaFoldDB" id="A0A011Q5R6"/>
<dbReference type="EMBL" id="JEMY01000069">
    <property type="protein sequence ID" value="EXI84470.1"/>
    <property type="molecule type" value="Genomic_DNA"/>
</dbReference>
<reference evidence="2" key="1">
    <citation type="submission" date="2014-02" db="EMBL/GenBank/DDBJ databases">
        <title>Expanding our view of genomic diversity in Candidatus Accumulibacter clades.</title>
        <authorList>
            <person name="Skennerton C.T."/>
            <person name="Barr J.J."/>
            <person name="Slater F.R."/>
            <person name="Bond P.L."/>
            <person name="Tyson G.W."/>
        </authorList>
    </citation>
    <scope>NUCLEOTIDE SEQUENCE [LARGE SCALE GENOMIC DNA]</scope>
</reference>
<dbReference type="Pfam" id="PF13676">
    <property type="entry name" value="TIR_2"/>
    <property type="match status" value="1"/>
</dbReference>
<feature type="domain" description="TIR" evidence="1">
    <location>
        <begin position="4"/>
        <end position="91"/>
    </location>
</feature>
<name>A0A011Q5R6_ACCRE</name>
<evidence type="ECO:0000313" key="2">
    <source>
        <dbReference type="EMBL" id="EXI84470.1"/>
    </source>
</evidence>
<dbReference type="SMART" id="SM00028">
    <property type="entry name" value="TPR"/>
    <property type="match status" value="10"/>
</dbReference>
<dbReference type="InterPro" id="IPR035897">
    <property type="entry name" value="Toll_tir_struct_dom_sf"/>
</dbReference>
<evidence type="ECO:0000259" key="1">
    <source>
        <dbReference type="Pfam" id="PF13676"/>
    </source>
</evidence>
<sequence>MKPIFISYSSKHRDLTRALAGVIEEQYGAGSVWWDHALESRSSYSKQIKAALEEARVVVVLWTEGAMISDYVYAEAVVGQAQGKLVNVRPADMRFSDIPEPFNIHHIDDAEDHARVLATIAKVMTGEPIPTRVPLHEIYFRQHGHRLIDAKQRRLARDPREIAPTELLQAKFEVVGYLDATGIGAQLIDWCSGERPTAARLIHGPGGLGKTRLMIEVATKLRQQAWTAGFLDPPHEPLDATLKQRWQALDQLLAHGDDRGLLIVLDYAEGRQDEVKRIAERLSARPENDTRPVRLVLLARSAGEWWSTLHDDTPELQRVFRGTAGGPDVAALPELSTGQQRLDLFDASREVFAPLLRAQGYVLPSGEFPQERRLRIESGAGYARPLAIQMEALLWLASATPEAGATGVDELLRRVLGLERNHWKKLIGALDEERTRDMARGVAQVTAVQGVSARRSTEDLLMADDFYRGQRTARVAVDPVVRKLCRVYGNPDGGVGPLEPDLIGEHHVATVGDPELVDGCLRWIEAEPTETQAKRRRNFLTVLQRATQPEHGTLANGQAVVLLDHLVSMHAKALAADLVAVMMDTQGALAERVDRQVDALDDESLAAIDTELPIQSLSLMDLSLHVAERRAWLARQRLAAVDALEDGAADQRETILSQLAASAGTLGVRLSALGRREEALAASQEAEDLYRRLAHDRPDAFLPDLAGSLNNIGSWLSALGRYEEALAASQEAVDLYRRQAQDRPYAFLPDLATSLNNLGLRLSNLCRHEEALAASQEAVDLTRRLAQDRPDAFLPNLATSLNNLGTRLSDLGRREAALAASQEAVDIRRRQAQDRPDAFLPNLASSLTNLGVRLSDLSRFEAALAASQEAVDIRRRLAQDRPDAFLPDLASSLNNHGGDLSELGRHEEALAANQEAVDLYRRQAQDGPDAFLPNLATSLTNLGNRLSDLGRREAALAASQEAVDIRRRLAQDRRDAYLPDLASSLNSLGLHLSDLGRREEALAASQEAVDLYRRQAQDRPDAFLPNLASSLNNHGGDLSELGRHEEALAASQEAVDLYRRQAQDCPDAFLPKLASSLTNLGIRLSELSRREEALAASQEAVDIRRGLAQDRPGAFLPDLASSLNNLGLRLSNLGRHEKALATSQEAVDIRRRLAQDRPDAFLPKLARSISTTSVVLTALDRQTEAAQAAHEALEILAPFVERYPETFGDLARTIGADLLRYSDAAQQAPDRALLERVARALDGGETAAEDPAIEALKP</sequence>
<proteinExistence type="predicted"/>